<comment type="subcellular location">
    <subcellularLocation>
        <location evidence="3">Cytoplasm</location>
    </subcellularLocation>
</comment>
<dbReference type="PANTHER" id="PTHR30592:SF1">
    <property type="entry name" value="SULFUR CARRIER PROTEIN FDHD"/>
    <property type="match status" value="1"/>
</dbReference>
<keyword evidence="4" id="KW-0808">Transferase</keyword>
<dbReference type="GO" id="GO:0097163">
    <property type="term" value="F:sulfur carrier activity"/>
    <property type="evidence" value="ECO:0007669"/>
    <property type="project" value="UniProtKB-UniRule"/>
</dbReference>
<feature type="active site" description="Cysteine persulfide intermediate" evidence="3">
    <location>
        <position position="114"/>
    </location>
</feature>
<evidence type="ECO:0000313" key="5">
    <source>
        <dbReference type="Proteomes" id="UP000322976"/>
    </source>
</evidence>
<comment type="caution">
    <text evidence="4">The sequence shown here is derived from an EMBL/GenBank/DDBJ whole genome shotgun (WGS) entry which is preliminary data.</text>
</comment>
<dbReference type="Gene3D" id="3.40.140.10">
    <property type="entry name" value="Cytidine Deaminase, domain 2"/>
    <property type="match status" value="1"/>
</dbReference>
<dbReference type="InterPro" id="IPR016193">
    <property type="entry name" value="Cytidine_deaminase-like"/>
</dbReference>
<evidence type="ECO:0000256" key="1">
    <source>
        <dbReference type="ARBA" id="ARBA00022490"/>
    </source>
</evidence>
<dbReference type="EMBL" id="VTPS01000005">
    <property type="protein sequence ID" value="TZE82516.1"/>
    <property type="molecule type" value="Genomic_DNA"/>
</dbReference>
<reference evidence="4 5" key="1">
    <citation type="submission" date="2019-08" db="EMBL/GenBank/DDBJ databases">
        <title>Calorimonas adulescens gen. nov., sp. nov., an anaerobic thermophilic bacterium from Sakhalin hot spring.</title>
        <authorList>
            <person name="Khomyakova M.A."/>
            <person name="Merkel A.Y."/>
            <person name="Novikov A."/>
            <person name="Bonch-Osmolovskaya E.A."/>
            <person name="Slobodkin A.I."/>
        </authorList>
    </citation>
    <scope>NUCLEOTIDE SEQUENCE [LARGE SCALE GENOMIC DNA]</scope>
    <source>
        <strain evidence="4 5">A05MB</strain>
    </source>
</reference>
<accession>A0A5D8QFB0</accession>
<keyword evidence="1 3" id="KW-0963">Cytoplasm</keyword>
<evidence type="ECO:0000256" key="3">
    <source>
        <dbReference type="HAMAP-Rule" id="MF_00187"/>
    </source>
</evidence>
<dbReference type="HAMAP" id="MF_00187">
    <property type="entry name" value="FdhD"/>
    <property type="match status" value="1"/>
</dbReference>
<dbReference type="InterPro" id="IPR003786">
    <property type="entry name" value="FdhD"/>
</dbReference>
<sequence length="270" mass="29978">MEENLIEIPQGVAPGIKSQRYANGKWEEIDLSVPKEMSLTIYINSQELVTILCTPLKLKFLVIGYMLAEGIINDIDDITYVFFRRVCVDDAIADVKLKKEDFVLPVKRVLTSGCGGGMNLIDSDIGPKLNSKIYTTPEKLLFLMQQMQQSAVHYRTSGGIHTSAICDSQSIIALEEDIGRHNTIDKIIGECMMRKISTKDKILITSGRISSEMLRKAAKMQTPIIVSLTSPTERAILLAQELNITLVGYARGSHLTVYSKPERLGVVAKC</sequence>
<gene>
    <name evidence="3 4" type="primary">fdhD</name>
    <name evidence="4" type="ORF">FWJ32_04350</name>
</gene>
<comment type="function">
    <text evidence="3">Required for formate dehydrogenase (FDH) activity. Acts as a sulfur carrier protein that transfers sulfur from IscS to the molybdenum cofactor prior to its insertion into FDH.</text>
</comment>
<keyword evidence="5" id="KW-1185">Reference proteome</keyword>
<dbReference type="PANTHER" id="PTHR30592">
    <property type="entry name" value="FORMATE DEHYDROGENASE"/>
    <property type="match status" value="1"/>
</dbReference>
<evidence type="ECO:0000256" key="2">
    <source>
        <dbReference type="ARBA" id="ARBA00023150"/>
    </source>
</evidence>
<dbReference type="Proteomes" id="UP000322976">
    <property type="component" value="Unassembled WGS sequence"/>
</dbReference>
<dbReference type="PIRSF" id="PIRSF015626">
    <property type="entry name" value="FdhD"/>
    <property type="match status" value="1"/>
</dbReference>
<name>A0A5D8QFB0_9THEO</name>
<dbReference type="Pfam" id="PF02634">
    <property type="entry name" value="FdhD-NarQ"/>
    <property type="match status" value="1"/>
</dbReference>
<comment type="similarity">
    <text evidence="3">Belongs to the FdhD family.</text>
</comment>
<dbReference type="SUPFAM" id="SSF53927">
    <property type="entry name" value="Cytidine deaminase-like"/>
    <property type="match status" value="1"/>
</dbReference>
<dbReference type="GO" id="GO:0005737">
    <property type="term" value="C:cytoplasm"/>
    <property type="evidence" value="ECO:0007669"/>
    <property type="project" value="UniProtKB-SubCell"/>
</dbReference>
<dbReference type="Gene3D" id="3.10.20.10">
    <property type="match status" value="1"/>
</dbReference>
<dbReference type="AlphaFoldDB" id="A0A5D8QFB0"/>
<comment type="caution">
    <text evidence="3">Lacks conserved residue(s) required for the propagation of feature annotation.</text>
</comment>
<dbReference type="NCBIfam" id="TIGR00129">
    <property type="entry name" value="fdhD_narQ"/>
    <property type="match status" value="1"/>
</dbReference>
<dbReference type="GO" id="GO:0006777">
    <property type="term" value="P:Mo-molybdopterin cofactor biosynthetic process"/>
    <property type="evidence" value="ECO:0007669"/>
    <property type="project" value="UniProtKB-UniRule"/>
</dbReference>
<organism evidence="4 5">
    <name type="scientific">Calorimonas adulescens</name>
    <dbReference type="NCBI Taxonomy" id="2606906"/>
    <lineage>
        <taxon>Bacteria</taxon>
        <taxon>Bacillati</taxon>
        <taxon>Bacillota</taxon>
        <taxon>Clostridia</taxon>
        <taxon>Thermoanaerobacterales</taxon>
        <taxon>Thermoanaerobacteraceae</taxon>
        <taxon>Calorimonas</taxon>
    </lineage>
</organism>
<keyword evidence="2 3" id="KW-0501">Molybdenum cofactor biosynthesis</keyword>
<proteinExistence type="inferred from homology"/>
<protein>
    <recommendedName>
        <fullName evidence="3">Sulfur carrier protein FdhD</fullName>
    </recommendedName>
</protein>
<dbReference type="GO" id="GO:0016783">
    <property type="term" value="F:sulfurtransferase activity"/>
    <property type="evidence" value="ECO:0007669"/>
    <property type="project" value="InterPro"/>
</dbReference>
<evidence type="ECO:0000313" key="4">
    <source>
        <dbReference type="EMBL" id="TZE82516.1"/>
    </source>
</evidence>